<proteinExistence type="predicted"/>
<keyword evidence="2" id="KW-1185">Reference proteome</keyword>
<evidence type="ECO:0000313" key="2">
    <source>
        <dbReference type="Proteomes" id="UP000216442"/>
    </source>
</evidence>
<sequence length="68" mass="7613">MGDWPPLAKGLPLASDWPQGHHDFVILGRSKERSYAAQTMGMTTWKGVCSAATRACFQCEVFRWQKVA</sequence>
<dbReference type="EMBL" id="NPKJ01000025">
    <property type="protein sequence ID" value="PAQ10645.1"/>
    <property type="molecule type" value="Genomic_DNA"/>
</dbReference>
<evidence type="ECO:0000313" key="1">
    <source>
        <dbReference type="EMBL" id="PAQ10645.1"/>
    </source>
</evidence>
<reference evidence="1 2" key="1">
    <citation type="submission" date="2017-08" db="EMBL/GenBank/DDBJ databases">
        <title>Mesorhizobium wenxinae sp. nov., a novel rhizobial species isolated from root nodules of chickpea (Cicer arietinum L.).</title>
        <authorList>
            <person name="Zhang J."/>
        </authorList>
    </citation>
    <scope>NUCLEOTIDE SEQUENCE [LARGE SCALE GENOMIC DNA]</scope>
    <source>
        <strain evidence="1 2">SDW018</strain>
    </source>
</reference>
<gene>
    <name evidence="1" type="ORF">CIT26_07495</name>
</gene>
<comment type="caution">
    <text evidence="1">The sequence shown here is derived from an EMBL/GenBank/DDBJ whole genome shotgun (WGS) entry which is preliminary data.</text>
</comment>
<dbReference type="AlphaFoldDB" id="A0A271LTP1"/>
<organism evidence="1 2">
    <name type="scientific">Mesorhizobium temperatum</name>
    <dbReference type="NCBI Taxonomy" id="241416"/>
    <lineage>
        <taxon>Bacteria</taxon>
        <taxon>Pseudomonadati</taxon>
        <taxon>Pseudomonadota</taxon>
        <taxon>Alphaproteobacteria</taxon>
        <taxon>Hyphomicrobiales</taxon>
        <taxon>Phyllobacteriaceae</taxon>
        <taxon>Mesorhizobium</taxon>
    </lineage>
</organism>
<accession>A0A271LTP1</accession>
<protein>
    <submittedName>
        <fullName evidence="1">Uncharacterized protein</fullName>
    </submittedName>
</protein>
<dbReference type="Proteomes" id="UP000216442">
    <property type="component" value="Unassembled WGS sequence"/>
</dbReference>
<name>A0A271LTP1_9HYPH</name>